<evidence type="ECO:0000313" key="3">
    <source>
        <dbReference type="Proteomes" id="UP000197138"/>
    </source>
</evidence>
<dbReference type="EMBL" id="MTKT01002011">
    <property type="protein sequence ID" value="OWM82662.1"/>
    <property type="molecule type" value="Genomic_DNA"/>
</dbReference>
<organism evidence="2 3">
    <name type="scientific">Punica granatum</name>
    <name type="common">Pomegranate</name>
    <dbReference type="NCBI Taxonomy" id="22663"/>
    <lineage>
        <taxon>Eukaryota</taxon>
        <taxon>Viridiplantae</taxon>
        <taxon>Streptophyta</taxon>
        <taxon>Embryophyta</taxon>
        <taxon>Tracheophyta</taxon>
        <taxon>Spermatophyta</taxon>
        <taxon>Magnoliopsida</taxon>
        <taxon>eudicotyledons</taxon>
        <taxon>Gunneridae</taxon>
        <taxon>Pentapetalae</taxon>
        <taxon>rosids</taxon>
        <taxon>malvids</taxon>
        <taxon>Myrtales</taxon>
        <taxon>Lythraceae</taxon>
        <taxon>Punica</taxon>
    </lineage>
</organism>
<accession>A0A218XEA5</accession>
<evidence type="ECO:0000256" key="1">
    <source>
        <dbReference type="SAM" id="MobiDB-lite"/>
    </source>
</evidence>
<dbReference type="AlphaFoldDB" id="A0A218XEA5"/>
<sequence length="114" mass="12785">MNCISHSFSLFPHHIYELMKIIDGCRNRTALFAFLLIVNILLCSELAAHHHSRPNPDNARRSYWKGSRKLAMASMSNFSSRRLVRGAGSAPDKSMETTSMRKVPASGPNPTQNK</sequence>
<comment type="caution">
    <text evidence="2">The sequence shown here is derived from an EMBL/GenBank/DDBJ whole genome shotgun (WGS) entry which is preliminary data.</text>
</comment>
<feature type="region of interest" description="Disordered" evidence="1">
    <location>
        <begin position="82"/>
        <end position="114"/>
    </location>
</feature>
<proteinExistence type="predicted"/>
<evidence type="ECO:0000313" key="2">
    <source>
        <dbReference type="EMBL" id="OWM82662.1"/>
    </source>
</evidence>
<gene>
    <name evidence="2" type="ORF">CDL15_Pgr002237</name>
</gene>
<name>A0A218XEA5_PUNGR</name>
<reference evidence="3" key="1">
    <citation type="journal article" date="2017" name="Plant J.">
        <title>The pomegranate (Punica granatum L.) genome and the genomics of punicalagin biosynthesis.</title>
        <authorList>
            <person name="Qin G."/>
            <person name="Xu C."/>
            <person name="Ming R."/>
            <person name="Tang H."/>
            <person name="Guyot R."/>
            <person name="Kramer E.M."/>
            <person name="Hu Y."/>
            <person name="Yi X."/>
            <person name="Qi Y."/>
            <person name="Xu X."/>
            <person name="Gao Z."/>
            <person name="Pan H."/>
            <person name="Jian J."/>
            <person name="Tian Y."/>
            <person name="Yue Z."/>
            <person name="Xu Y."/>
        </authorList>
    </citation>
    <scope>NUCLEOTIDE SEQUENCE [LARGE SCALE GENOMIC DNA]</scope>
    <source>
        <strain evidence="3">cv. Dabenzi</strain>
    </source>
</reference>
<protein>
    <submittedName>
        <fullName evidence="2">Uncharacterized protein</fullName>
    </submittedName>
</protein>
<dbReference type="Proteomes" id="UP000197138">
    <property type="component" value="Unassembled WGS sequence"/>
</dbReference>